<protein>
    <submittedName>
        <fullName evidence="1">Uncharacterized protein</fullName>
    </submittedName>
</protein>
<evidence type="ECO:0000313" key="2">
    <source>
        <dbReference type="Proteomes" id="UP000001745"/>
    </source>
</evidence>
<name>B8MCP9_TALSN</name>
<dbReference type="OMA" id="YLRHICE"/>
<dbReference type="InParanoid" id="B8MCP9"/>
<organism evidence="1 2">
    <name type="scientific">Talaromyces stipitatus (strain ATCC 10500 / CBS 375.48 / QM 6759 / NRRL 1006)</name>
    <name type="common">Penicillium stipitatum</name>
    <dbReference type="NCBI Taxonomy" id="441959"/>
    <lineage>
        <taxon>Eukaryota</taxon>
        <taxon>Fungi</taxon>
        <taxon>Dikarya</taxon>
        <taxon>Ascomycota</taxon>
        <taxon>Pezizomycotina</taxon>
        <taxon>Eurotiomycetes</taxon>
        <taxon>Eurotiomycetidae</taxon>
        <taxon>Eurotiales</taxon>
        <taxon>Trichocomaceae</taxon>
        <taxon>Talaromyces</taxon>
        <taxon>Talaromyces sect. Talaromyces</taxon>
    </lineage>
</organism>
<accession>B8MCP9</accession>
<keyword evidence="2" id="KW-1185">Reference proteome</keyword>
<gene>
    <name evidence="1" type="ORF">TSTA_126590</name>
</gene>
<dbReference type="OrthoDB" id="4368291at2759"/>
<dbReference type="VEuPathDB" id="FungiDB:TSTA_126590"/>
<dbReference type="AlphaFoldDB" id="B8MCP9"/>
<evidence type="ECO:0000313" key="1">
    <source>
        <dbReference type="EMBL" id="EED18951.1"/>
    </source>
</evidence>
<dbReference type="EMBL" id="EQ962655">
    <property type="protein sequence ID" value="EED18951.1"/>
    <property type="molecule type" value="Genomic_DNA"/>
</dbReference>
<dbReference type="HOGENOM" id="CLU_1918483_0_0_1"/>
<proteinExistence type="predicted"/>
<dbReference type="RefSeq" id="XP_002482943.1">
    <property type="nucleotide sequence ID" value="XM_002482898.1"/>
</dbReference>
<sequence>MIPIPDNLEYAVDPDFWGLSLNLEDEEQHVPKTINTYIAWLQECYDLHDCEGEDLWNTFWEDFEGFTLDLFKVATRPAVRGLRDYLPSAGALSYAHVLYECLHEETQADWTEEALENKAKVIKKWEDLRAKI</sequence>
<reference evidence="2" key="1">
    <citation type="journal article" date="2015" name="Genome Announc.">
        <title>Genome sequence of the AIDS-associated pathogen Penicillium marneffei (ATCC18224) and its near taxonomic relative Talaromyces stipitatus (ATCC10500).</title>
        <authorList>
            <person name="Nierman W.C."/>
            <person name="Fedorova-Abrams N.D."/>
            <person name="Andrianopoulos A."/>
        </authorList>
    </citation>
    <scope>NUCLEOTIDE SEQUENCE [LARGE SCALE GENOMIC DNA]</scope>
    <source>
        <strain evidence="2">ATCC 10500 / CBS 375.48 / QM 6759 / NRRL 1006</strain>
    </source>
</reference>
<dbReference type="GeneID" id="8099086"/>
<dbReference type="PhylomeDB" id="B8MCP9"/>
<dbReference type="Proteomes" id="UP000001745">
    <property type="component" value="Unassembled WGS sequence"/>
</dbReference>